<dbReference type="OrthoDB" id="370375at2"/>
<evidence type="ECO:0000313" key="3">
    <source>
        <dbReference type="Proteomes" id="UP000254794"/>
    </source>
</evidence>
<sequence length="130" mass="15570">MKKFWRGAAYVVLSIHIVFTFFIVLTPFTILIGKWQLWPWTQNQLFRYIHLLLLTYVIIEVLFSIPCFLTTIEINCRKKSNMPLYSTGFFDYWVENLCAITYRNWIFITIFTLISIFSFVLYFAIPPLDS</sequence>
<reference evidence="2 3" key="1">
    <citation type="submission" date="2018-06" db="EMBL/GenBank/DDBJ databases">
        <authorList>
            <consortium name="Pathogen Informatics"/>
            <person name="Doyle S."/>
        </authorList>
    </citation>
    <scope>NUCLEOTIDE SEQUENCE [LARGE SCALE GENOMIC DNA]</scope>
    <source>
        <strain evidence="2 3">NCTC13316</strain>
    </source>
</reference>
<name>A0A378JL36_9GAMM</name>
<dbReference type="RefSeq" id="WP_115330501.1">
    <property type="nucleotide sequence ID" value="NZ_CAAAHP010000007.1"/>
</dbReference>
<feature type="transmembrane region" description="Helical" evidence="1">
    <location>
        <begin position="105"/>
        <end position="125"/>
    </location>
</feature>
<accession>A0A378JL36</accession>
<keyword evidence="1" id="KW-1133">Transmembrane helix</keyword>
<dbReference type="EMBL" id="UGOD01000001">
    <property type="protein sequence ID" value="STX50820.1"/>
    <property type="molecule type" value="Genomic_DNA"/>
</dbReference>
<protein>
    <submittedName>
        <fullName evidence="2">Protein of Uncharacterized function (DUF2784)</fullName>
    </submittedName>
</protein>
<gene>
    <name evidence="2" type="ORF">NCTC13316_00908</name>
</gene>
<dbReference type="InterPro" id="IPR021218">
    <property type="entry name" value="DUF2784"/>
</dbReference>
<keyword evidence="1" id="KW-0472">Membrane</keyword>
<evidence type="ECO:0000256" key="1">
    <source>
        <dbReference type="SAM" id="Phobius"/>
    </source>
</evidence>
<proteinExistence type="predicted"/>
<evidence type="ECO:0000313" key="2">
    <source>
        <dbReference type="EMBL" id="STX50820.1"/>
    </source>
</evidence>
<feature type="transmembrane region" description="Helical" evidence="1">
    <location>
        <begin position="7"/>
        <end position="28"/>
    </location>
</feature>
<dbReference type="Pfam" id="PF10861">
    <property type="entry name" value="DUF2784"/>
    <property type="match status" value="1"/>
</dbReference>
<organism evidence="2 3">
    <name type="scientific">Legionella busanensis</name>
    <dbReference type="NCBI Taxonomy" id="190655"/>
    <lineage>
        <taxon>Bacteria</taxon>
        <taxon>Pseudomonadati</taxon>
        <taxon>Pseudomonadota</taxon>
        <taxon>Gammaproteobacteria</taxon>
        <taxon>Legionellales</taxon>
        <taxon>Legionellaceae</taxon>
        <taxon>Legionella</taxon>
    </lineage>
</organism>
<dbReference type="AlphaFoldDB" id="A0A378JL36"/>
<feature type="transmembrane region" description="Helical" evidence="1">
    <location>
        <begin position="48"/>
        <end position="72"/>
    </location>
</feature>
<dbReference type="Proteomes" id="UP000254794">
    <property type="component" value="Unassembled WGS sequence"/>
</dbReference>
<keyword evidence="3" id="KW-1185">Reference proteome</keyword>
<keyword evidence="1" id="KW-0812">Transmembrane</keyword>